<keyword evidence="7 10" id="KW-0472">Membrane</keyword>
<dbReference type="Gene3D" id="2.170.130.10">
    <property type="entry name" value="TonB-dependent receptor, plug domain"/>
    <property type="match status" value="1"/>
</dbReference>
<keyword evidence="2 10" id="KW-0813">Transport</keyword>
<evidence type="ECO:0000256" key="3">
    <source>
        <dbReference type="ARBA" id="ARBA00022452"/>
    </source>
</evidence>
<dbReference type="AlphaFoldDB" id="A0A143BI43"/>
<dbReference type="EMBL" id="CP011454">
    <property type="protein sequence ID" value="AMW04275.1"/>
    <property type="molecule type" value="Genomic_DNA"/>
</dbReference>
<keyword evidence="5" id="KW-0732">Signal</keyword>
<dbReference type="PANTHER" id="PTHR30069:SF29">
    <property type="entry name" value="HEMOGLOBIN AND HEMOGLOBIN-HAPTOGLOBIN-BINDING PROTEIN 1-RELATED"/>
    <property type="match status" value="1"/>
</dbReference>
<evidence type="ECO:0000256" key="6">
    <source>
        <dbReference type="ARBA" id="ARBA00023077"/>
    </source>
</evidence>
<reference evidence="14 15" key="1">
    <citation type="journal article" date="2014" name="Proc. Natl. Acad. Sci. U.S.A.">
        <title>Functional type 2 photosynthetic reaction centers found in the rare bacterial phylum Gemmatimonadetes.</title>
        <authorList>
            <person name="Zeng Y."/>
            <person name="Feng F."/>
            <person name="Medova H."/>
            <person name="Dean J."/>
            <person name="Koblizek M."/>
        </authorList>
    </citation>
    <scope>NUCLEOTIDE SEQUENCE [LARGE SCALE GENOMIC DNA]</scope>
    <source>
        <strain evidence="14 15">AP64</strain>
    </source>
</reference>
<dbReference type="Pfam" id="PF00593">
    <property type="entry name" value="TonB_dep_Rec_b-barrel"/>
    <property type="match status" value="1"/>
</dbReference>
<evidence type="ECO:0000259" key="13">
    <source>
        <dbReference type="Pfam" id="PF07715"/>
    </source>
</evidence>
<organism evidence="14 15">
    <name type="scientific">Gemmatimonas phototrophica</name>
    <dbReference type="NCBI Taxonomy" id="1379270"/>
    <lineage>
        <taxon>Bacteria</taxon>
        <taxon>Pseudomonadati</taxon>
        <taxon>Gemmatimonadota</taxon>
        <taxon>Gemmatimonadia</taxon>
        <taxon>Gemmatimonadales</taxon>
        <taxon>Gemmatimonadaceae</taxon>
        <taxon>Gemmatimonas</taxon>
    </lineage>
</organism>
<dbReference type="Pfam" id="PF13620">
    <property type="entry name" value="CarboxypepD_reg"/>
    <property type="match status" value="1"/>
</dbReference>
<protein>
    <recommendedName>
        <fullName evidence="16">TonB-dependent receptor plug domain-containing protein</fullName>
    </recommendedName>
</protein>
<accession>A0A143BI43</accession>
<dbReference type="Gene3D" id="2.40.170.20">
    <property type="entry name" value="TonB-dependent receptor, beta-barrel domain"/>
    <property type="match status" value="1"/>
</dbReference>
<dbReference type="GO" id="GO:0044718">
    <property type="term" value="P:siderophore transmembrane transport"/>
    <property type="evidence" value="ECO:0007669"/>
    <property type="project" value="TreeGrafter"/>
</dbReference>
<reference evidence="14 15" key="2">
    <citation type="journal article" date="2016" name="Environ. Microbiol. Rep.">
        <title>Metagenomic evidence for the presence of phototrophic Gemmatimonadetes bacteria in diverse environments.</title>
        <authorList>
            <person name="Zeng Y."/>
            <person name="Baumbach J."/>
            <person name="Barbosa E.G."/>
            <person name="Azevedo V."/>
            <person name="Zhang C."/>
            <person name="Koblizek M."/>
        </authorList>
    </citation>
    <scope>NUCLEOTIDE SEQUENCE [LARGE SCALE GENOMIC DNA]</scope>
    <source>
        <strain evidence="14 15">AP64</strain>
    </source>
</reference>
<dbReference type="Pfam" id="PF07715">
    <property type="entry name" value="Plug"/>
    <property type="match status" value="1"/>
</dbReference>
<proteinExistence type="inferred from homology"/>
<dbReference type="InterPro" id="IPR037066">
    <property type="entry name" value="Plug_dom_sf"/>
</dbReference>
<dbReference type="InterPro" id="IPR039426">
    <property type="entry name" value="TonB-dep_rcpt-like"/>
</dbReference>
<dbReference type="eggNOG" id="COG4771">
    <property type="taxonomic scope" value="Bacteria"/>
</dbReference>
<dbReference type="KEGG" id="gph:GEMMAAP_04375"/>
<evidence type="ECO:0000256" key="8">
    <source>
        <dbReference type="ARBA" id="ARBA00023170"/>
    </source>
</evidence>
<dbReference type="InterPro" id="IPR000531">
    <property type="entry name" value="Beta-barrel_TonB"/>
</dbReference>
<evidence type="ECO:0000256" key="2">
    <source>
        <dbReference type="ARBA" id="ARBA00022448"/>
    </source>
</evidence>
<dbReference type="SUPFAM" id="SSF49464">
    <property type="entry name" value="Carboxypeptidase regulatory domain-like"/>
    <property type="match status" value="1"/>
</dbReference>
<evidence type="ECO:0000256" key="10">
    <source>
        <dbReference type="PROSITE-ProRule" id="PRU01360"/>
    </source>
</evidence>
<dbReference type="GO" id="GO:0009279">
    <property type="term" value="C:cell outer membrane"/>
    <property type="evidence" value="ECO:0007669"/>
    <property type="project" value="UniProtKB-SubCell"/>
</dbReference>
<evidence type="ECO:0000259" key="12">
    <source>
        <dbReference type="Pfam" id="PF00593"/>
    </source>
</evidence>
<dbReference type="STRING" id="1379270.GEMMAAP_04375"/>
<keyword evidence="3 10" id="KW-1134">Transmembrane beta strand</keyword>
<evidence type="ECO:0000256" key="4">
    <source>
        <dbReference type="ARBA" id="ARBA00022692"/>
    </source>
</evidence>
<dbReference type="InterPro" id="IPR036942">
    <property type="entry name" value="Beta-barrel_TonB_sf"/>
</dbReference>
<dbReference type="SUPFAM" id="SSF56935">
    <property type="entry name" value="Porins"/>
    <property type="match status" value="1"/>
</dbReference>
<comment type="subcellular location">
    <subcellularLocation>
        <location evidence="1 10">Cell outer membrane</location>
        <topology evidence="1 10">Multi-pass membrane protein</topology>
    </subcellularLocation>
</comment>
<dbReference type="PANTHER" id="PTHR30069">
    <property type="entry name" value="TONB-DEPENDENT OUTER MEMBRANE RECEPTOR"/>
    <property type="match status" value="1"/>
</dbReference>
<dbReference type="PROSITE" id="PS52016">
    <property type="entry name" value="TONB_DEPENDENT_REC_3"/>
    <property type="match status" value="1"/>
</dbReference>
<feature type="domain" description="TonB-dependent receptor-like beta-barrel" evidence="12">
    <location>
        <begin position="465"/>
        <end position="945"/>
    </location>
</feature>
<dbReference type="InterPro" id="IPR008969">
    <property type="entry name" value="CarboxyPept-like_regulatory"/>
</dbReference>
<keyword evidence="4 10" id="KW-0812">Transmembrane</keyword>
<keyword evidence="6 11" id="KW-0798">TonB box</keyword>
<dbReference type="Proteomes" id="UP000076404">
    <property type="component" value="Chromosome"/>
</dbReference>
<keyword evidence="9 10" id="KW-0998">Cell outer membrane</keyword>
<evidence type="ECO:0000256" key="9">
    <source>
        <dbReference type="ARBA" id="ARBA00023237"/>
    </source>
</evidence>
<sequence length="1005" mass="108690">MVTDAESGKPIEGVAVVIQGTTLGANTNAAGRYFIISVPPGTYTVQARRLGFQSVNATDVRITIDVTREQNFKIKATNQTLAAITVQAEKTPLIERGQVGSGSTISEEQIQSLPVTSIAGVLALQQGFQEVPQNTSLISVAEEQRNTSQPIRVRGSRGGSTLSMIDGVPINNSIFGSNAIDINSFAVSGVDFRRGNMDPQYGNALSGIVNSSIREGGSQVAGSISFQNGTLPGELFNSTQDKLGGNNLLRGYLAGPVPGTNSKLRYSVSGQVESGAARVLEFDQDIFSVNQDVERSEVLPAYSRDLIKGWQAFGGRQNAQFVGKLTFLPFDNTKINFTAIGAERANRPYDRRFMFSYQPDPLSLVNNRADSLFVINDQGLVLQRDLTPTSIRDKSNMFIASVEQRWGRSSLTLRAAQLDFERVTCPIYRGVCLPAPFCQANFAQGFINPSPTLCSTVPDQGATGQLFGGEKFTDRTFRADFQSQVTDHNNLQFGAQLVQHDLVYSDRAAGPGQSGITPLTYQVYRAKPYDAAAYVQSVIEYDFISIRLGGRFDYGVARGSSFANPLDPANGTTAREVCNGATVAGKQLLNAQGQPYGTTGCFASAENPATKRPILLDSATSIAQGDDFTAARARTAFSPRIGVNFPLTERSQLFFNAGRYTKVPNYADVYRNTGTGTVAGLTADADRYCAATQVKPGTAECAPDIRATNPTYVGNVNLLLEEAKSYEVGYSTTLGEQNNYGLQVAVYNRSETGLTGIRASRALNDIGSTYDGSAPQYRVVVNGDFLTARGMEISLDRRLSNRYQYSVNYGIARSTSNSQAPDRADEIARTEANRVQLIETLTDGNITHTANASVTYRVQNDLPTLPFNAGRLLRNTTASFTYQIRSGNPYTPVRATSLANIGVTNAASDINSGTAPSVQDMGLQLDKRFAIKNVNYSAFFRVSNLLDRKNCAQVFVNTGKCDAGLRDFQNRRVGNTGDVTTSTGFDQPEFIGARRSLFTGITVSF</sequence>
<comment type="similarity">
    <text evidence="10 11">Belongs to the TonB-dependent receptor family.</text>
</comment>
<evidence type="ECO:0000313" key="14">
    <source>
        <dbReference type="EMBL" id="AMW04275.1"/>
    </source>
</evidence>
<evidence type="ECO:0000256" key="1">
    <source>
        <dbReference type="ARBA" id="ARBA00004571"/>
    </source>
</evidence>
<dbReference type="GO" id="GO:0015344">
    <property type="term" value="F:siderophore uptake transmembrane transporter activity"/>
    <property type="evidence" value="ECO:0007669"/>
    <property type="project" value="TreeGrafter"/>
</dbReference>
<dbReference type="InterPro" id="IPR012910">
    <property type="entry name" value="Plug_dom"/>
</dbReference>
<keyword evidence="8" id="KW-0675">Receptor</keyword>
<gene>
    <name evidence="14" type="ORF">GEMMAAP_04375</name>
</gene>
<name>A0A143BI43_9BACT</name>
<evidence type="ECO:0000313" key="15">
    <source>
        <dbReference type="Proteomes" id="UP000076404"/>
    </source>
</evidence>
<evidence type="ECO:0000256" key="7">
    <source>
        <dbReference type="ARBA" id="ARBA00023136"/>
    </source>
</evidence>
<evidence type="ECO:0008006" key="16">
    <source>
        <dbReference type="Google" id="ProtNLM"/>
    </source>
</evidence>
<feature type="domain" description="TonB-dependent receptor plug" evidence="13">
    <location>
        <begin position="100"/>
        <end position="207"/>
    </location>
</feature>
<evidence type="ECO:0000256" key="11">
    <source>
        <dbReference type="RuleBase" id="RU003357"/>
    </source>
</evidence>
<dbReference type="Gene3D" id="2.60.40.1120">
    <property type="entry name" value="Carboxypeptidase-like, regulatory domain"/>
    <property type="match status" value="1"/>
</dbReference>
<evidence type="ECO:0000256" key="5">
    <source>
        <dbReference type="ARBA" id="ARBA00022729"/>
    </source>
</evidence>
<keyword evidence="15" id="KW-1185">Reference proteome</keyword>